<dbReference type="SUPFAM" id="SSF56112">
    <property type="entry name" value="Protein kinase-like (PK-like)"/>
    <property type="match status" value="1"/>
</dbReference>
<evidence type="ECO:0000256" key="9">
    <source>
        <dbReference type="ARBA" id="ARBA00072289"/>
    </source>
</evidence>
<evidence type="ECO:0000256" key="2">
    <source>
        <dbReference type="ARBA" id="ARBA00022527"/>
    </source>
</evidence>
<dbReference type="SMART" id="SM00320">
    <property type="entry name" value="WD40"/>
    <property type="match status" value="3"/>
</dbReference>
<dbReference type="EMBL" id="JAEPRC010000160">
    <property type="protein sequence ID" value="KAG2206054.1"/>
    <property type="molecule type" value="Genomic_DNA"/>
</dbReference>
<dbReference type="FunFam" id="1.10.510.10:FF:000082">
    <property type="entry name" value="Shaggy-related protein kinase kappa"/>
    <property type="match status" value="1"/>
</dbReference>
<organism evidence="11 12">
    <name type="scientific">Mucor plumbeus</name>
    <dbReference type="NCBI Taxonomy" id="97098"/>
    <lineage>
        <taxon>Eukaryota</taxon>
        <taxon>Fungi</taxon>
        <taxon>Fungi incertae sedis</taxon>
        <taxon>Mucoromycota</taxon>
        <taxon>Mucoromycotina</taxon>
        <taxon>Mucoromycetes</taxon>
        <taxon>Mucorales</taxon>
        <taxon>Mucorineae</taxon>
        <taxon>Mucoraceae</taxon>
        <taxon>Mucor</taxon>
    </lineage>
</organism>
<dbReference type="Proteomes" id="UP000650833">
    <property type="component" value="Unassembled WGS sequence"/>
</dbReference>
<dbReference type="Pfam" id="PF00400">
    <property type="entry name" value="WD40"/>
    <property type="match status" value="1"/>
</dbReference>
<evidence type="ECO:0000256" key="4">
    <source>
        <dbReference type="ARBA" id="ARBA00022679"/>
    </source>
</evidence>
<dbReference type="InterPro" id="IPR050591">
    <property type="entry name" value="GSK-3"/>
</dbReference>
<keyword evidence="5" id="KW-0547">Nucleotide-binding</keyword>
<dbReference type="PANTHER" id="PTHR24057">
    <property type="entry name" value="GLYCOGEN SYNTHASE KINASE-3 ALPHA"/>
    <property type="match status" value="1"/>
</dbReference>
<keyword evidence="2" id="KW-0723">Serine/threonine-protein kinase</keyword>
<dbReference type="Gene3D" id="2.130.10.10">
    <property type="entry name" value="YVTN repeat-like/Quinoprotein amine dehydrogenase"/>
    <property type="match status" value="1"/>
</dbReference>
<dbReference type="PANTHER" id="PTHR24057:SF0">
    <property type="entry name" value="PROTEIN KINASE SHAGGY-RELATED"/>
    <property type="match status" value="1"/>
</dbReference>
<comment type="caution">
    <text evidence="11">The sequence shown here is derived from an EMBL/GenBank/DDBJ whole genome shotgun (WGS) entry which is preliminary data.</text>
</comment>
<evidence type="ECO:0000256" key="6">
    <source>
        <dbReference type="ARBA" id="ARBA00022777"/>
    </source>
</evidence>
<dbReference type="SMART" id="SM00220">
    <property type="entry name" value="S_TKc"/>
    <property type="match status" value="1"/>
</dbReference>
<dbReference type="Gene3D" id="1.10.510.10">
    <property type="entry name" value="Transferase(Phosphotransferase) domain 1"/>
    <property type="match status" value="1"/>
</dbReference>
<dbReference type="AlphaFoldDB" id="A0A8H7R7I1"/>
<evidence type="ECO:0000256" key="5">
    <source>
        <dbReference type="ARBA" id="ARBA00022741"/>
    </source>
</evidence>
<name>A0A8H7R7I1_9FUNG</name>
<keyword evidence="7" id="KW-0067">ATP-binding</keyword>
<keyword evidence="4" id="KW-0808">Transferase</keyword>
<accession>A0A8H7R7I1</accession>
<sequence>MGVIRPITITSKVDFPVYGLDFTADDILIAGGGGGANRSGVKNNLVSFKIDQVNCKLEQIDTMLLSDKEDCPMSIACHPKLPLLAAGINNSEEDIKEGNNLNCRIFDTEYGKIQLKSLFSTSTCKSIDEYQRITRFSKSGNYLTTGFSDGKISVLKTQDWTLCFPSLRFKNVQDIDIDIKEQHVAVATSSALIILSIQDGTVVQVIDSPKLNKNTVCEIRACRYGVTLKGEETLYAIVNPTSRGRGFVCAWKLRKKGNQYPVYKARTAGISRKTITSFSINSTGDILAYASTDLSIGLVDAQRLKPLLKVEKAHGFAITSLAFNLSGKYLASAGADNGCRVMMIPKQAIQDNREYIFTKPLFIVLDMLLFALWMHVLVEMVDGDSSRAMAHGPMSGMKITGGDNDPTKVHEEQAKDGRTGQDITFKYTTYKVAGNGSFGVVYQAKIVETGESVAIKKVFQDRRFKNRELQIMRCVWHPNVVALKAFFYSHDQVKKDDLYLNLVLEYIPETLYRTSRNYAKARQPVPMLYVKLYTYQLMRALAFIHSLGICHRDIKPQNLLIDPNTGVLKLCDFGSAKALHAGEPNVSYICSRYYRAPELIFGATNYTCSIDVWSAGCVMAELMLCQPLFPGESAIDQLVEIIKVLGTPTKEQLLAMNPSYTEHRFPQIKPHPFSKVFRSRTPEDAIAFITKTLQYEPLRRLTAYQSLADPFFDELRKPNVTMISGKPMPPLFNFTRHELSIQPDLIPKIVPPHCEAALAANGVDVHNFVPMTSEEMKNDDVPH</sequence>
<dbReference type="InterPro" id="IPR039192">
    <property type="entry name" value="STKc_GSK3"/>
</dbReference>
<keyword evidence="6" id="KW-0418">Kinase</keyword>
<evidence type="ECO:0000256" key="3">
    <source>
        <dbReference type="ARBA" id="ARBA00022544"/>
    </source>
</evidence>
<dbReference type="GO" id="GO:0005737">
    <property type="term" value="C:cytoplasm"/>
    <property type="evidence" value="ECO:0007669"/>
    <property type="project" value="TreeGrafter"/>
</dbReference>
<comment type="similarity">
    <text evidence="1">Belongs to the protein kinase superfamily. CMGC Ser/Thr protein kinase family. GSK-3 subfamily.</text>
</comment>
<dbReference type="OrthoDB" id="2013972at2759"/>
<dbReference type="FunFam" id="3.30.200.20:FF:000009">
    <property type="entry name" value="Glycogen synthase kinase-3 beta"/>
    <property type="match status" value="1"/>
</dbReference>
<dbReference type="InterPro" id="IPR011009">
    <property type="entry name" value="Kinase-like_dom_sf"/>
</dbReference>
<dbReference type="InterPro" id="IPR015943">
    <property type="entry name" value="WD40/YVTN_repeat-like_dom_sf"/>
</dbReference>
<dbReference type="SUPFAM" id="SSF50998">
    <property type="entry name" value="Quinoprotein alcohol dehydrogenase-like"/>
    <property type="match status" value="1"/>
</dbReference>
<dbReference type="PROSITE" id="PS00108">
    <property type="entry name" value="PROTEIN_KINASE_ST"/>
    <property type="match status" value="1"/>
</dbReference>
<comment type="function">
    <text evidence="8">Protein kinase that acts downstream of the MPS1 MAPK cascade as a highly conservative signal modulator that dictates growth, conidiation and pathogenicity. Phosphorylates HAT1 at 'Ser-8' to block its translocation from the nucleus to the cytoplasm where HAT1 positively regulates appressorium development and pathogenicity.</text>
</comment>
<dbReference type="InterPro" id="IPR001680">
    <property type="entry name" value="WD40_rpt"/>
</dbReference>
<dbReference type="GO" id="GO:0007165">
    <property type="term" value="P:signal transduction"/>
    <property type="evidence" value="ECO:0007669"/>
    <property type="project" value="TreeGrafter"/>
</dbReference>
<proteinExistence type="inferred from homology"/>
<evidence type="ECO:0000256" key="8">
    <source>
        <dbReference type="ARBA" id="ARBA00055136"/>
    </source>
</evidence>
<keyword evidence="3" id="KW-0309">Germination</keyword>
<dbReference type="GO" id="GO:0005524">
    <property type="term" value="F:ATP binding"/>
    <property type="evidence" value="ECO:0007669"/>
    <property type="project" value="UniProtKB-KW"/>
</dbReference>
<feature type="domain" description="Protein kinase" evidence="10">
    <location>
        <begin position="427"/>
        <end position="712"/>
    </location>
</feature>
<dbReference type="InterPro" id="IPR000719">
    <property type="entry name" value="Prot_kinase_dom"/>
</dbReference>
<evidence type="ECO:0000259" key="10">
    <source>
        <dbReference type="PROSITE" id="PS50011"/>
    </source>
</evidence>
<protein>
    <recommendedName>
        <fullName evidence="9">Glycogen synthase kinase 1</fullName>
    </recommendedName>
</protein>
<dbReference type="InterPro" id="IPR008271">
    <property type="entry name" value="Ser/Thr_kinase_AS"/>
</dbReference>
<dbReference type="InterPro" id="IPR011047">
    <property type="entry name" value="Quinoprotein_ADH-like_sf"/>
</dbReference>
<evidence type="ECO:0000313" key="11">
    <source>
        <dbReference type="EMBL" id="KAG2206054.1"/>
    </source>
</evidence>
<dbReference type="Pfam" id="PF00069">
    <property type="entry name" value="Pkinase"/>
    <property type="match status" value="1"/>
</dbReference>
<dbReference type="GO" id="GO:0030154">
    <property type="term" value="P:cell differentiation"/>
    <property type="evidence" value="ECO:0007669"/>
    <property type="project" value="TreeGrafter"/>
</dbReference>
<evidence type="ECO:0000256" key="1">
    <source>
        <dbReference type="ARBA" id="ARBA00005527"/>
    </source>
</evidence>
<evidence type="ECO:0000256" key="7">
    <source>
        <dbReference type="ARBA" id="ARBA00022840"/>
    </source>
</evidence>
<dbReference type="CDD" id="cd14137">
    <property type="entry name" value="STKc_GSK3"/>
    <property type="match status" value="1"/>
</dbReference>
<dbReference type="PROSITE" id="PS50011">
    <property type="entry name" value="PROTEIN_KINASE_DOM"/>
    <property type="match status" value="1"/>
</dbReference>
<evidence type="ECO:0000313" key="12">
    <source>
        <dbReference type="Proteomes" id="UP000650833"/>
    </source>
</evidence>
<dbReference type="Gene3D" id="3.30.200.20">
    <property type="entry name" value="Phosphorylase Kinase, domain 1"/>
    <property type="match status" value="1"/>
</dbReference>
<gene>
    <name evidence="11" type="ORF">INT46_008240</name>
</gene>
<dbReference type="GO" id="GO:0005634">
    <property type="term" value="C:nucleus"/>
    <property type="evidence" value="ECO:0007669"/>
    <property type="project" value="TreeGrafter"/>
</dbReference>
<keyword evidence="12" id="KW-1185">Reference proteome</keyword>
<reference evidence="11" key="1">
    <citation type="submission" date="2020-12" db="EMBL/GenBank/DDBJ databases">
        <title>Metabolic potential, ecology and presence of endohyphal bacteria is reflected in genomic diversity of Mucoromycotina.</title>
        <authorList>
            <person name="Muszewska A."/>
            <person name="Okrasinska A."/>
            <person name="Steczkiewicz K."/>
            <person name="Drgas O."/>
            <person name="Orlowska M."/>
            <person name="Perlinska-Lenart U."/>
            <person name="Aleksandrzak-Piekarczyk T."/>
            <person name="Szatraj K."/>
            <person name="Zielenkiewicz U."/>
            <person name="Pilsyk S."/>
            <person name="Malc E."/>
            <person name="Mieczkowski P."/>
            <person name="Kruszewska J.S."/>
            <person name="Biernat P."/>
            <person name="Pawlowska J."/>
        </authorList>
    </citation>
    <scope>NUCLEOTIDE SEQUENCE</scope>
    <source>
        <strain evidence="11">CBS 226.32</strain>
    </source>
</reference>
<dbReference type="GO" id="GO:0004674">
    <property type="term" value="F:protein serine/threonine kinase activity"/>
    <property type="evidence" value="ECO:0007669"/>
    <property type="project" value="UniProtKB-KW"/>
</dbReference>